<dbReference type="Gene3D" id="3.40.190.10">
    <property type="entry name" value="Periplasmic binding protein-like II"/>
    <property type="match status" value="1"/>
</dbReference>
<dbReference type="Pfam" id="PF12727">
    <property type="entry name" value="PBP_like"/>
    <property type="match status" value="1"/>
</dbReference>
<organism evidence="3 4">
    <name type="scientific">Alkalicoccobacillus porphyridii</name>
    <dbReference type="NCBI Taxonomy" id="2597270"/>
    <lineage>
        <taxon>Bacteria</taxon>
        <taxon>Bacillati</taxon>
        <taxon>Bacillota</taxon>
        <taxon>Bacilli</taxon>
        <taxon>Bacillales</taxon>
        <taxon>Bacillaceae</taxon>
        <taxon>Alkalicoccobacillus</taxon>
    </lineage>
</organism>
<dbReference type="Proteomes" id="UP000318521">
    <property type="component" value="Unassembled WGS sequence"/>
</dbReference>
<dbReference type="NCBIfam" id="TIGR01764">
    <property type="entry name" value="excise"/>
    <property type="match status" value="1"/>
</dbReference>
<keyword evidence="4" id="KW-1185">Reference proteome</keyword>
<dbReference type="PANTHER" id="PTHR38431:SF1">
    <property type="entry name" value="BLL2305 PROTEIN"/>
    <property type="match status" value="1"/>
</dbReference>
<dbReference type="EMBL" id="VLXZ01000008">
    <property type="protein sequence ID" value="TSB45967.1"/>
    <property type="molecule type" value="Genomic_DNA"/>
</dbReference>
<name>A0A553ZWY4_9BACI</name>
<dbReference type="InterPro" id="IPR010093">
    <property type="entry name" value="SinI_DNA-bd"/>
</dbReference>
<gene>
    <name evidence="3" type="ORF">FN960_13760</name>
</gene>
<evidence type="ECO:0000313" key="4">
    <source>
        <dbReference type="Proteomes" id="UP000318521"/>
    </source>
</evidence>
<proteinExistence type="predicted"/>
<protein>
    <submittedName>
        <fullName evidence="3">Helix-turn-helix domain-containing protein</fullName>
    </submittedName>
</protein>
<reference evidence="3 4" key="1">
    <citation type="submission" date="2019-07" db="EMBL/GenBank/DDBJ databases">
        <authorList>
            <person name="Park Y.J."/>
            <person name="Jeong S.E."/>
            <person name="Jung H.S."/>
        </authorList>
    </citation>
    <scope>NUCLEOTIDE SEQUENCE [LARGE SCALE GENOMIC DNA]</scope>
    <source>
        <strain evidence="4">P16(2019)</strain>
    </source>
</reference>
<dbReference type="InterPro" id="IPR041657">
    <property type="entry name" value="HTH_17"/>
</dbReference>
<sequence>MNEHSYTTEEIATMLKVSKLTVYDLIKKGELPAYRVGKQMRVDSEGLNMYKQRNRMSYEVDKRDMASSPASNPSSIIISGQDMCLDLLGSQLEATSGIKTLRSNQGSLNSLISMYQGRGDIVSVHLFDGQTGQYNLPYIKRILTGRSYIVVNLICRQAGFYVQKHNPKQLYSWKDLHKKNIKLVNREIGAGARILLDEQLDLHNISRESLIGYQHEETSHLSVASVVKQGKADVGVGIEKAAGILDVDFVPLIEERYDLVILKTTENQSWIHHALSLLRSPEFKQELEALGGYSTNYTGQIMYEQ</sequence>
<comment type="caution">
    <text evidence="3">The sequence shown here is derived from an EMBL/GenBank/DDBJ whole genome shotgun (WGS) entry which is preliminary data.</text>
</comment>
<dbReference type="InterPro" id="IPR024370">
    <property type="entry name" value="PBP_domain"/>
</dbReference>
<dbReference type="SUPFAM" id="SSF53850">
    <property type="entry name" value="Periplasmic binding protein-like II"/>
    <property type="match status" value="1"/>
</dbReference>
<dbReference type="AlphaFoldDB" id="A0A553ZWY4"/>
<dbReference type="RefSeq" id="WP_143849307.1">
    <property type="nucleotide sequence ID" value="NZ_VLXZ01000008.1"/>
</dbReference>
<dbReference type="PANTHER" id="PTHR38431">
    <property type="entry name" value="BLL2305 PROTEIN"/>
    <property type="match status" value="1"/>
</dbReference>
<evidence type="ECO:0000313" key="3">
    <source>
        <dbReference type="EMBL" id="TSB45967.1"/>
    </source>
</evidence>
<evidence type="ECO:0000259" key="2">
    <source>
        <dbReference type="Pfam" id="PF12728"/>
    </source>
</evidence>
<feature type="domain" description="Helix-turn-helix" evidence="2">
    <location>
        <begin position="6"/>
        <end position="55"/>
    </location>
</feature>
<accession>A0A553ZWY4</accession>
<evidence type="ECO:0000259" key="1">
    <source>
        <dbReference type="Pfam" id="PF12727"/>
    </source>
</evidence>
<dbReference type="Pfam" id="PF12728">
    <property type="entry name" value="HTH_17"/>
    <property type="match status" value="1"/>
</dbReference>
<dbReference type="GO" id="GO:0003677">
    <property type="term" value="F:DNA binding"/>
    <property type="evidence" value="ECO:0007669"/>
    <property type="project" value="InterPro"/>
</dbReference>
<feature type="domain" description="PBP" evidence="1">
    <location>
        <begin position="92"/>
        <end position="278"/>
    </location>
</feature>
<dbReference type="OrthoDB" id="9805928at2"/>